<dbReference type="EMBL" id="CP013355">
    <property type="protein sequence ID" value="AMC09789.1"/>
    <property type="molecule type" value="Genomic_DNA"/>
</dbReference>
<dbReference type="Pfam" id="PF07992">
    <property type="entry name" value="Pyr_redox_2"/>
    <property type="match status" value="1"/>
</dbReference>
<dbReference type="InterPro" id="IPR036188">
    <property type="entry name" value="FAD/NAD-bd_sf"/>
</dbReference>
<keyword evidence="3" id="KW-1185">Reference proteome</keyword>
<protein>
    <recommendedName>
        <fullName evidence="1">FAD/NAD(P)-binding domain-containing protein</fullName>
    </recommendedName>
</protein>
<dbReference type="GO" id="GO:0016491">
    <property type="term" value="F:oxidoreductase activity"/>
    <property type="evidence" value="ECO:0007669"/>
    <property type="project" value="InterPro"/>
</dbReference>
<organism evidence="2 3">
    <name type="scientific">Lutibacter profundi</name>
    <dbReference type="NCBI Taxonomy" id="1622118"/>
    <lineage>
        <taxon>Bacteria</taxon>
        <taxon>Pseudomonadati</taxon>
        <taxon>Bacteroidota</taxon>
        <taxon>Flavobacteriia</taxon>
        <taxon>Flavobacteriales</taxon>
        <taxon>Flavobacteriaceae</taxon>
        <taxon>Lutibacter</taxon>
    </lineage>
</organism>
<dbReference type="Gene3D" id="3.40.50.720">
    <property type="entry name" value="NAD(P)-binding Rossmann-like Domain"/>
    <property type="match status" value="1"/>
</dbReference>
<reference evidence="3" key="1">
    <citation type="submission" date="2015-12" db="EMBL/GenBank/DDBJ databases">
        <title>Complete genome sequence of Lutibacter profundus strain LP1.</title>
        <authorList>
            <person name="Wissuwa J."/>
            <person name="Le Moine Bauer S."/>
            <person name="Stokke R."/>
            <person name="Dahle H."/>
            <person name="Steen I.H."/>
        </authorList>
    </citation>
    <scope>NUCLEOTIDE SEQUENCE [LARGE SCALE GENOMIC DNA]</scope>
    <source>
        <strain evidence="3">LP1</strain>
    </source>
</reference>
<dbReference type="SUPFAM" id="SSF51971">
    <property type="entry name" value="Nucleotide-binding domain"/>
    <property type="match status" value="1"/>
</dbReference>
<sequence length="465" mass="53377">MNVKEAFNKHYIAVIGGSISGSEAAYLLAEKGFKVVVFDMNKLPYGKIEDGLPNWHINLRNRQISEIDAKLDHPNIRFVPKTKIGRDINFLDLINNWGFSAIILANGAWKDRKFPIPAIEKFKDKELIYQNSFINWFNHKHEHDYMGKNYFIKENTVIVGGGLASLDVVKIVMIELVKKQLFLKKGIDIDLFTLEKQGIKKFLEEHAISFEELDLKKATLVYRRTAKDMPLKLPKDDSEESIKAAKLVSEKLLNKYAEKYVFNFIPLSIPVDFREKEDKLTSVIFQKVIVENGKIKPKENSYFELKTAILISSIGSIPEQLEGLEYEHSSLKMRKNANYQVVGFENVFAVGNAVTGRGNIQESKQHGKQITTLIIDEHLTEDALEKWLTNMNNEIKSEVNNNLNAIVGEISKRHVQPKSVIEGILDKINQIHKKIGYTNYRDWIKKNTPDRLEDILKNKSNCKCI</sequence>
<gene>
    <name evidence="2" type="ORF">Lupro_00260</name>
</gene>
<dbReference type="KEGG" id="lut:Lupro_00260"/>
<dbReference type="RefSeq" id="WP_068205507.1">
    <property type="nucleotide sequence ID" value="NZ_CP013355.1"/>
</dbReference>
<accession>A0A120IDW3</accession>
<dbReference type="AlphaFoldDB" id="A0A120IDW3"/>
<feature type="domain" description="FAD/NAD(P)-binding" evidence="1">
    <location>
        <begin position="12"/>
        <end position="168"/>
    </location>
</feature>
<dbReference type="STRING" id="1622118.Lupro_00260"/>
<proteinExistence type="predicted"/>
<name>A0A120IDW3_9FLAO</name>
<evidence type="ECO:0000313" key="2">
    <source>
        <dbReference type="EMBL" id="AMC09789.1"/>
    </source>
</evidence>
<evidence type="ECO:0000313" key="3">
    <source>
        <dbReference type="Proteomes" id="UP000059672"/>
    </source>
</evidence>
<dbReference type="OrthoDB" id="1404021at2"/>
<dbReference type="Proteomes" id="UP000059672">
    <property type="component" value="Chromosome"/>
</dbReference>
<reference evidence="2 3" key="2">
    <citation type="journal article" date="2016" name="Int. J. Syst. Evol. Microbiol.">
        <title>Lutibacter profundi sp. nov., isolated from a deep-sea hydrothermal system on the Arctic Mid-Ocean Ridge and emended description of the genus Lutibacter.</title>
        <authorList>
            <person name="Le Moine Bauer S."/>
            <person name="Roalkvam I."/>
            <person name="Steen I.H."/>
            <person name="Dahle H."/>
        </authorList>
    </citation>
    <scope>NUCLEOTIDE SEQUENCE [LARGE SCALE GENOMIC DNA]</scope>
    <source>
        <strain evidence="2 3">LP1</strain>
    </source>
</reference>
<dbReference type="Gene3D" id="3.50.50.60">
    <property type="entry name" value="FAD/NAD(P)-binding domain"/>
    <property type="match status" value="2"/>
</dbReference>
<dbReference type="SUPFAM" id="SSF51905">
    <property type="entry name" value="FAD/NAD(P)-binding domain"/>
    <property type="match status" value="1"/>
</dbReference>
<dbReference type="InterPro" id="IPR023753">
    <property type="entry name" value="FAD/NAD-binding_dom"/>
</dbReference>
<dbReference type="PRINTS" id="PR00419">
    <property type="entry name" value="ADXRDTASE"/>
</dbReference>
<evidence type="ECO:0000259" key="1">
    <source>
        <dbReference type="Pfam" id="PF07992"/>
    </source>
</evidence>